<sequence length="130" mass="14428">MAAKSVTLGFPNSTRAQFKWQSNELGSSSISNVNFVGSPSNSDSWNILVPNFSLRKCCTKAHQYHLYFLLSSYTYLENHHISSLAKLFASKNDSSSILSWDVLVLGLLVWKHQIDVNLGCTSAGTIDLEK</sequence>
<gene>
    <name evidence="1" type="ORF">ALEPTO_LOCUS6012</name>
</gene>
<keyword evidence="2" id="KW-1185">Reference proteome</keyword>
<evidence type="ECO:0000313" key="2">
    <source>
        <dbReference type="Proteomes" id="UP000789508"/>
    </source>
</evidence>
<evidence type="ECO:0000313" key="1">
    <source>
        <dbReference type="EMBL" id="CAG8553851.1"/>
    </source>
</evidence>
<reference evidence="1" key="1">
    <citation type="submission" date="2021-06" db="EMBL/GenBank/DDBJ databases">
        <authorList>
            <person name="Kallberg Y."/>
            <person name="Tangrot J."/>
            <person name="Rosling A."/>
        </authorList>
    </citation>
    <scope>NUCLEOTIDE SEQUENCE</scope>
    <source>
        <strain evidence="1">FL130A</strain>
    </source>
</reference>
<protein>
    <submittedName>
        <fullName evidence="1">64_t:CDS:1</fullName>
    </submittedName>
</protein>
<organism evidence="1 2">
    <name type="scientific">Ambispora leptoticha</name>
    <dbReference type="NCBI Taxonomy" id="144679"/>
    <lineage>
        <taxon>Eukaryota</taxon>
        <taxon>Fungi</taxon>
        <taxon>Fungi incertae sedis</taxon>
        <taxon>Mucoromycota</taxon>
        <taxon>Glomeromycotina</taxon>
        <taxon>Glomeromycetes</taxon>
        <taxon>Archaeosporales</taxon>
        <taxon>Ambisporaceae</taxon>
        <taxon>Ambispora</taxon>
    </lineage>
</organism>
<dbReference type="Proteomes" id="UP000789508">
    <property type="component" value="Unassembled WGS sequence"/>
</dbReference>
<proteinExistence type="predicted"/>
<comment type="caution">
    <text evidence="1">The sequence shown here is derived from an EMBL/GenBank/DDBJ whole genome shotgun (WGS) entry which is preliminary data.</text>
</comment>
<accession>A0A9N9FQ79</accession>
<name>A0A9N9FQ79_9GLOM</name>
<dbReference type="EMBL" id="CAJVPS010001898">
    <property type="protein sequence ID" value="CAG8553851.1"/>
    <property type="molecule type" value="Genomic_DNA"/>
</dbReference>
<dbReference type="AlphaFoldDB" id="A0A9N9FQ79"/>